<name>A0A101FFW1_9THEO</name>
<dbReference type="InterPro" id="IPR001478">
    <property type="entry name" value="PDZ"/>
</dbReference>
<dbReference type="InterPro" id="IPR045375">
    <property type="entry name" value="Put_radical_SAM-like_N"/>
</dbReference>
<dbReference type="Pfam" id="PF04459">
    <property type="entry name" value="DUF512"/>
    <property type="match status" value="1"/>
</dbReference>
<dbReference type="Gene3D" id="3.20.20.70">
    <property type="entry name" value="Aldolase class I"/>
    <property type="match status" value="1"/>
</dbReference>
<gene>
    <name evidence="2" type="ORF">XD66_1001</name>
</gene>
<reference evidence="3" key="1">
    <citation type="journal article" date="2015" name="MBio">
        <title>Genome-Resolved Metagenomic Analysis Reveals Roles for Candidate Phyla and Other Microbial Community Members in Biogeochemical Transformations in Oil Reservoirs.</title>
        <authorList>
            <person name="Hu P."/>
            <person name="Tom L."/>
            <person name="Singh A."/>
            <person name="Thomas B.C."/>
            <person name="Baker B.J."/>
            <person name="Piceno Y.M."/>
            <person name="Andersen G.L."/>
            <person name="Banfield J.F."/>
        </authorList>
    </citation>
    <scope>NUCLEOTIDE SEQUENCE [LARGE SCALE GENOMIC DNA]</scope>
</reference>
<dbReference type="SUPFAM" id="SSF50156">
    <property type="entry name" value="PDZ domain-like"/>
    <property type="match status" value="1"/>
</dbReference>
<dbReference type="Pfam" id="PF19238">
    <property type="entry name" value="Radical_SAM_2"/>
    <property type="match status" value="1"/>
</dbReference>
<dbReference type="InterPro" id="IPR007549">
    <property type="entry name" value="DUF512"/>
</dbReference>
<dbReference type="EMBL" id="LGFO01000124">
    <property type="protein sequence ID" value="KUK36289.1"/>
    <property type="molecule type" value="Genomic_DNA"/>
</dbReference>
<dbReference type="Pfam" id="PF17820">
    <property type="entry name" value="PDZ_6"/>
    <property type="match status" value="1"/>
</dbReference>
<comment type="caution">
    <text evidence="2">The sequence shown here is derived from an EMBL/GenBank/DDBJ whole genome shotgun (WGS) entry which is preliminary data.</text>
</comment>
<evidence type="ECO:0000313" key="3">
    <source>
        <dbReference type="Proteomes" id="UP000053326"/>
    </source>
</evidence>
<sequence>MERYDRTGIPISGVIAGTPAASWGIKKGDYLLSVNGVRPRDLIAYRYLIAGEKLRLSFRKSNGTVTKITVAKEYDSDLGLVFENDCFDGIKRCRNRCIFCFIDQLPPGLRETLYVKDDDYRLSFLHGNFITLTNLRDQDLTRILRFKLSPLYLSVHTTNPHLRGMMLGLKRKAPVLDKIATLAAAGVNMHIQIVLCPGWNDGKELERTIGDLAAFQPQVRSIGIVPVGLTKFRGQLPSLRSPIGVECRRLIADCYSYQTAFRKRTGRSFVYLADEFYLKARLPFPPYSHYDDFPQLENGIGMARLLREEFRRLLPSLPKKLAASRRFLIATSRAGAEVIRPLVDRLNLIKRLDLRIIAIPNTFFGPHINVTGLLTGRDLLWGLRNAAGEDVLVPCSVLRQGTSLFLDGMSVSDVERETGCSLHFVEPQAAALVNFLCGKKVG</sequence>
<dbReference type="AlphaFoldDB" id="A0A101FFW1"/>
<dbReference type="InterPro" id="IPR058240">
    <property type="entry name" value="rSAM_sf"/>
</dbReference>
<dbReference type="PATRIC" id="fig|85874.4.peg.381"/>
<dbReference type="Gene3D" id="2.30.42.10">
    <property type="match status" value="1"/>
</dbReference>
<dbReference type="PROSITE" id="PS50106">
    <property type="entry name" value="PDZ"/>
    <property type="match status" value="1"/>
</dbReference>
<organism evidence="2 3">
    <name type="scientific">Thermacetogenium phaeum</name>
    <dbReference type="NCBI Taxonomy" id="85874"/>
    <lineage>
        <taxon>Bacteria</taxon>
        <taxon>Bacillati</taxon>
        <taxon>Bacillota</taxon>
        <taxon>Clostridia</taxon>
        <taxon>Thermoanaerobacterales</taxon>
        <taxon>Thermoanaerobacteraceae</taxon>
        <taxon>Thermacetogenium</taxon>
    </lineage>
</organism>
<proteinExistence type="predicted"/>
<protein>
    <recommendedName>
        <fullName evidence="1">PDZ domain-containing protein</fullName>
    </recommendedName>
</protein>
<dbReference type="InterPro" id="IPR036034">
    <property type="entry name" value="PDZ_sf"/>
</dbReference>
<dbReference type="Proteomes" id="UP000053326">
    <property type="component" value="Unassembled WGS sequence"/>
</dbReference>
<evidence type="ECO:0000259" key="1">
    <source>
        <dbReference type="PROSITE" id="PS50106"/>
    </source>
</evidence>
<dbReference type="InterPro" id="IPR013785">
    <property type="entry name" value="Aldolase_TIM"/>
</dbReference>
<feature type="domain" description="PDZ" evidence="1">
    <location>
        <begin position="1"/>
        <end position="36"/>
    </location>
</feature>
<dbReference type="SUPFAM" id="SSF102114">
    <property type="entry name" value="Radical SAM enzymes"/>
    <property type="match status" value="1"/>
</dbReference>
<accession>A0A101FFW1</accession>
<evidence type="ECO:0000313" key="2">
    <source>
        <dbReference type="EMBL" id="KUK36289.1"/>
    </source>
</evidence>
<dbReference type="InterPro" id="IPR041489">
    <property type="entry name" value="PDZ_6"/>
</dbReference>